<dbReference type="Proteomes" id="UP000319516">
    <property type="component" value="Unassembled WGS sequence"/>
</dbReference>
<dbReference type="RefSeq" id="WP_228393481.1">
    <property type="nucleotide sequence ID" value="NZ_BAAAIK010000001.1"/>
</dbReference>
<gene>
    <name evidence="2" type="ORF">FB467_3334</name>
</gene>
<evidence type="ECO:0000259" key="1">
    <source>
        <dbReference type="Pfam" id="PF00326"/>
    </source>
</evidence>
<keyword evidence="2" id="KW-0031">Aminopeptidase</keyword>
<dbReference type="PANTHER" id="PTHR43056">
    <property type="entry name" value="PEPTIDASE S9 PROLYL OLIGOPEPTIDASE"/>
    <property type="match status" value="1"/>
</dbReference>
<protein>
    <submittedName>
        <fullName evidence="2">Dipeptidyl aminopeptidase/acylaminoacyl peptidase</fullName>
    </submittedName>
</protein>
<dbReference type="GO" id="GO:0006508">
    <property type="term" value="P:proteolysis"/>
    <property type="evidence" value="ECO:0007669"/>
    <property type="project" value="InterPro"/>
</dbReference>
<keyword evidence="2" id="KW-0645">Protease</keyword>
<dbReference type="AlphaFoldDB" id="A0A542YVP0"/>
<dbReference type="InterPro" id="IPR050585">
    <property type="entry name" value="Xaa-Pro_dipeptidyl-ppase/CocE"/>
</dbReference>
<dbReference type="PANTHER" id="PTHR43056:SF5">
    <property type="entry name" value="PEPTIDASE S9 PROLYL OLIGOPEPTIDASE CATALYTIC DOMAIN-CONTAINING PROTEIN"/>
    <property type="match status" value="1"/>
</dbReference>
<comment type="caution">
    <text evidence="2">The sequence shown here is derived from an EMBL/GenBank/DDBJ whole genome shotgun (WGS) entry which is preliminary data.</text>
</comment>
<dbReference type="SUPFAM" id="SSF53474">
    <property type="entry name" value="alpha/beta-Hydrolases"/>
    <property type="match status" value="1"/>
</dbReference>
<dbReference type="EMBL" id="VFOP01000001">
    <property type="protein sequence ID" value="TQL52156.1"/>
    <property type="molecule type" value="Genomic_DNA"/>
</dbReference>
<dbReference type="Pfam" id="PF00326">
    <property type="entry name" value="Peptidase_S9"/>
    <property type="match status" value="1"/>
</dbReference>
<reference evidence="2 3" key="1">
    <citation type="submission" date="2019-06" db="EMBL/GenBank/DDBJ databases">
        <title>Sequencing the genomes of 1000 actinobacteria strains.</title>
        <authorList>
            <person name="Klenk H.-P."/>
        </authorList>
    </citation>
    <scope>NUCLEOTIDE SEQUENCE [LARGE SCALE GENOMIC DNA]</scope>
    <source>
        <strain evidence="2 3">DSM 12335</strain>
    </source>
</reference>
<keyword evidence="2" id="KW-0378">Hydrolase</keyword>
<dbReference type="SUPFAM" id="SSF69322">
    <property type="entry name" value="Tricorn protease domain 2"/>
    <property type="match status" value="1"/>
</dbReference>
<dbReference type="InterPro" id="IPR001375">
    <property type="entry name" value="Peptidase_S9_cat"/>
</dbReference>
<dbReference type="GO" id="GO:0008236">
    <property type="term" value="F:serine-type peptidase activity"/>
    <property type="evidence" value="ECO:0007669"/>
    <property type="project" value="InterPro"/>
</dbReference>
<accession>A0A542YVP0</accession>
<proteinExistence type="predicted"/>
<name>A0A542YVP0_9MICO</name>
<dbReference type="GO" id="GO:0004177">
    <property type="term" value="F:aminopeptidase activity"/>
    <property type="evidence" value="ECO:0007669"/>
    <property type="project" value="UniProtKB-KW"/>
</dbReference>
<evidence type="ECO:0000313" key="3">
    <source>
        <dbReference type="Proteomes" id="UP000319516"/>
    </source>
</evidence>
<evidence type="ECO:0000313" key="2">
    <source>
        <dbReference type="EMBL" id="TQL52156.1"/>
    </source>
</evidence>
<dbReference type="InterPro" id="IPR029058">
    <property type="entry name" value="AB_hydrolase_fold"/>
</dbReference>
<keyword evidence="3" id="KW-1185">Reference proteome</keyword>
<organism evidence="2 3">
    <name type="scientific">Ornithinicoccus hortensis</name>
    <dbReference type="NCBI Taxonomy" id="82346"/>
    <lineage>
        <taxon>Bacteria</taxon>
        <taxon>Bacillati</taxon>
        <taxon>Actinomycetota</taxon>
        <taxon>Actinomycetes</taxon>
        <taxon>Micrococcales</taxon>
        <taxon>Intrasporangiaceae</taxon>
        <taxon>Ornithinicoccus</taxon>
    </lineage>
</organism>
<dbReference type="Gene3D" id="3.40.50.1820">
    <property type="entry name" value="alpha/beta hydrolase"/>
    <property type="match status" value="1"/>
</dbReference>
<feature type="domain" description="Peptidase S9 prolyl oligopeptidase catalytic" evidence="1">
    <location>
        <begin position="444"/>
        <end position="644"/>
    </location>
</feature>
<sequence>MTTPHGSWPSPIGAADMYAASVALDAPRVDGADTYWLEGRAEEGGRTVLVRLSADGTREDLTPAPWNVRSRVHEYGGGAYAVSAGQVVFTEFTTGQVVRLDADGAHPITPDAGGAAVGFGGLTLDPARRVVYAVREDHRGGGEPVNLLVRLDLDGANADFGTPVLGRSEPASDFVSAPVLSPRGGHLAWVAWDHPDMPWDSSVLLVADLDAAGLAEGTRHHTPVAGGPGESVEEPTWLSEDRLLFVGDRTGFGNLSTVDLTPDGATSPTVVAPQEIEFGCPRWTLDTRVLARTGAGTVVARCSVDGFGRLAAWDPATGQTRLVDLAVSDVTEVVGGGAGTSDDTVVARCRFVDGPAALVRIDVADGSLEVLRSSSDGAIDPAYVSRPEPVNWTSEDGATAHGFYYPPTHPDAVAPAGELPPLIVKTHGGPTAAAVPGYAPGILYWTSRGIGVLDVNYGGSTGYGRAYRQRLAGRWGIVDVADAASGALALAEAGRVDRARMAITGGSAGGYTTLAALTFRDVFAAGASHYGISDLAALAAETHKFESRYCTGLVGPWPEARATYEERSPIHHTDRLSCPIILLQGDQDRVVPPNQAELMAQALRDKGLPVALLIFEGEGHGFRSLDSLVRAREAEAAFYGRVFGYAPADDLPDLEIENL</sequence>